<keyword evidence="1" id="KW-0863">Zinc-finger</keyword>
<dbReference type="InterPro" id="IPR013083">
    <property type="entry name" value="Znf_RING/FYVE/PHD"/>
</dbReference>
<accession>A0A5B0QFS8</accession>
<feature type="transmembrane region" description="Helical" evidence="2">
    <location>
        <begin position="71"/>
        <end position="90"/>
    </location>
</feature>
<dbReference type="GO" id="GO:0008270">
    <property type="term" value="F:zinc ion binding"/>
    <property type="evidence" value="ECO:0007669"/>
    <property type="project" value="UniProtKB-KW"/>
</dbReference>
<keyword evidence="2" id="KW-0472">Membrane</keyword>
<keyword evidence="2" id="KW-1133">Transmembrane helix</keyword>
<sequence length="269" mass="30728">MSYISGRNHRRSSPSPPVCLRASWPSLVPGGWSTLTFSQCKTLHISSSFSSSSINQSRLFFGGHSQERNTFIMIVVNPPMIWIVVLMGWLDLVDSLSWNEIPKVDYTADFSPQKSTEGRAKTVDGFMKARRPMSRKEQQSAEGGRAACQVCLDAYKLAGDGQKKADRVAILPACKHHFHSACLKERFLHQQQLRRTSRHRLPALKFVVVNCPRCLHPYPLASSPSSWSACWTKFRKKCARFFRKLFRLNPYPKAYKPQKPRPLEIDKFL</sequence>
<dbReference type="AlphaFoldDB" id="A0A5B0QFS8"/>
<dbReference type="OrthoDB" id="8062037at2759"/>
<gene>
    <name evidence="4" type="ORF">PGT21_013629</name>
</gene>
<evidence type="ECO:0000313" key="4">
    <source>
        <dbReference type="EMBL" id="KAA1111844.1"/>
    </source>
</evidence>
<keyword evidence="1" id="KW-0479">Metal-binding</keyword>
<keyword evidence="5" id="KW-1185">Reference proteome</keyword>
<dbReference type="Proteomes" id="UP000324748">
    <property type="component" value="Unassembled WGS sequence"/>
</dbReference>
<dbReference type="EMBL" id="VSWC01000016">
    <property type="protein sequence ID" value="KAA1111844.1"/>
    <property type="molecule type" value="Genomic_DNA"/>
</dbReference>
<evidence type="ECO:0000256" key="1">
    <source>
        <dbReference type="PROSITE-ProRule" id="PRU00175"/>
    </source>
</evidence>
<evidence type="ECO:0000256" key="2">
    <source>
        <dbReference type="SAM" id="Phobius"/>
    </source>
</evidence>
<protein>
    <recommendedName>
        <fullName evidence="3">RING-type domain-containing protein</fullName>
    </recommendedName>
</protein>
<name>A0A5B0QFS8_PUCGR</name>
<organism evidence="4 5">
    <name type="scientific">Puccinia graminis f. sp. tritici</name>
    <dbReference type="NCBI Taxonomy" id="56615"/>
    <lineage>
        <taxon>Eukaryota</taxon>
        <taxon>Fungi</taxon>
        <taxon>Dikarya</taxon>
        <taxon>Basidiomycota</taxon>
        <taxon>Pucciniomycotina</taxon>
        <taxon>Pucciniomycetes</taxon>
        <taxon>Pucciniales</taxon>
        <taxon>Pucciniaceae</taxon>
        <taxon>Puccinia</taxon>
    </lineage>
</organism>
<feature type="domain" description="RING-type" evidence="3">
    <location>
        <begin position="148"/>
        <end position="214"/>
    </location>
</feature>
<dbReference type="Gene3D" id="3.30.40.10">
    <property type="entry name" value="Zinc/RING finger domain, C3HC4 (zinc finger)"/>
    <property type="match status" value="1"/>
</dbReference>
<proteinExistence type="predicted"/>
<reference evidence="4 5" key="1">
    <citation type="submission" date="2019-05" db="EMBL/GenBank/DDBJ databases">
        <title>Emergence of the Ug99 lineage of the wheat stem rust pathogen through somatic hybridization.</title>
        <authorList>
            <person name="Li F."/>
            <person name="Upadhyaya N.M."/>
            <person name="Sperschneider J."/>
            <person name="Matny O."/>
            <person name="Nguyen-Phuc H."/>
            <person name="Mago R."/>
            <person name="Raley C."/>
            <person name="Miller M.E."/>
            <person name="Silverstein K.A.T."/>
            <person name="Henningsen E."/>
            <person name="Hirsch C.D."/>
            <person name="Visser B."/>
            <person name="Pretorius Z.A."/>
            <person name="Steffenson B.J."/>
            <person name="Schwessinger B."/>
            <person name="Dodds P.N."/>
            <person name="Figueroa M."/>
        </authorList>
    </citation>
    <scope>NUCLEOTIDE SEQUENCE [LARGE SCALE GENOMIC DNA]</scope>
    <source>
        <strain evidence="4">21-0</strain>
    </source>
</reference>
<dbReference type="InterPro" id="IPR001841">
    <property type="entry name" value="Znf_RING"/>
</dbReference>
<dbReference type="SUPFAM" id="SSF57850">
    <property type="entry name" value="RING/U-box"/>
    <property type="match status" value="1"/>
</dbReference>
<evidence type="ECO:0000313" key="5">
    <source>
        <dbReference type="Proteomes" id="UP000324748"/>
    </source>
</evidence>
<keyword evidence="2" id="KW-0812">Transmembrane</keyword>
<dbReference type="SMART" id="SM00184">
    <property type="entry name" value="RING"/>
    <property type="match status" value="1"/>
</dbReference>
<comment type="caution">
    <text evidence="4">The sequence shown here is derived from an EMBL/GenBank/DDBJ whole genome shotgun (WGS) entry which is preliminary data.</text>
</comment>
<evidence type="ECO:0000259" key="3">
    <source>
        <dbReference type="PROSITE" id="PS50089"/>
    </source>
</evidence>
<keyword evidence="1" id="KW-0862">Zinc</keyword>
<dbReference type="PROSITE" id="PS50089">
    <property type="entry name" value="ZF_RING_2"/>
    <property type="match status" value="1"/>
</dbReference>